<reference evidence="18 20" key="1">
    <citation type="submission" date="2015-10" db="EMBL/GenBank/DDBJ databases">
        <title>The cercosporin biosynthetic gene cluster was horizontally transferred to several fungal lineages and shown to be expanded in Cercospora beticola based on microsynteny with recipient genomes.</title>
        <authorList>
            <person name="De Jonge R."/>
            <person name="Ebert M.K."/>
            <person name="Suttle J.C."/>
            <person name="Jurick Ii W.M."/>
            <person name="Secor G.A."/>
            <person name="Thomma B.P."/>
            <person name="Van De Peer Y."/>
            <person name="Bolton M.D."/>
        </authorList>
    </citation>
    <scope>NUCLEOTIDE SEQUENCE [LARGE SCALE GENOMIC DNA]</scope>
    <source>
        <strain evidence="18 20">09-40</strain>
    </source>
</reference>
<dbReference type="GO" id="GO:0010142">
    <property type="term" value="P:farnesyl diphosphate biosynthetic process, mevalonate pathway"/>
    <property type="evidence" value="ECO:0007669"/>
    <property type="project" value="TreeGrafter"/>
</dbReference>
<keyword evidence="9 15" id="KW-0752">Steroid biosynthesis</keyword>
<dbReference type="Pfam" id="PF00288">
    <property type="entry name" value="GHMP_kinases_N"/>
    <property type="match status" value="1"/>
</dbReference>
<comment type="pathway">
    <text evidence="1 15">Isoprenoid biosynthesis; isopentenyl diphosphate biosynthesis via mevalonate pathway; isopentenyl diphosphate from (R)-mevalonate: step 2/3.</text>
</comment>
<dbReference type="EC" id="2.7.4.2" evidence="3 15"/>
<evidence type="ECO:0000256" key="6">
    <source>
        <dbReference type="ARBA" id="ARBA00022741"/>
    </source>
</evidence>
<keyword evidence="12" id="KW-1207">Sterol metabolism</keyword>
<evidence type="ECO:0000256" key="14">
    <source>
        <dbReference type="ARBA" id="ARBA00029326"/>
    </source>
</evidence>
<evidence type="ECO:0000256" key="9">
    <source>
        <dbReference type="ARBA" id="ARBA00022955"/>
    </source>
</evidence>
<accession>A0A2G5H7R9</accession>
<comment type="similarity">
    <text evidence="2 15">Belongs to the GHMP kinase family. Mevalonate kinase subfamily.</text>
</comment>
<dbReference type="AlphaFoldDB" id="A0A2G5H7R9"/>
<evidence type="ECO:0000256" key="8">
    <source>
        <dbReference type="ARBA" id="ARBA00022840"/>
    </source>
</evidence>
<evidence type="ECO:0000256" key="3">
    <source>
        <dbReference type="ARBA" id="ARBA00012958"/>
    </source>
</evidence>
<name>A0A2G5H7R9_CERBT</name>
<dbReference type="GO" id="GO:0006696">
    <property type="term" value="P:ergosterol biosynthetic process"/>
    <property type="evidence" value="ECO:0007669"/>
    <property type="project" value="TreeGrafter"/>
</dbReference>
<dbReference type="SUPFAM" id="SSF55060">
    <property type="entry name" value="GHMP Kinase, C-terminal domain"/>
    <property type="match status" value="1"/>
</dbReference>
<dbReference type="InterPro" id="IPR013750">
    <property type="entry name" value="GHMP_kinase_C_dom"/>
</dbReference>
<feature type="domain" description="GHMP kinase C-terminal" evidence="17">
    <location>
        <begin position="349"/>
        <end position="417"/>
    </location>
</feature>
<keyword evidence="21" id="KW-1185">Reference proteome</keyword>
<keyword evidence="11 15" id="KW-0443">Lipid metabolism</keyword>
<dbReference type="InterPro" id="IPR036554">
    <property type="entry name" value="GHMP_kinase_C_sf"/>
</dbReference>
<evidence type="ECO:0000256" key="5">
    <source>
        <dbReference type="ARBA" id="ARBA00022679"/>
    </source>
</evidence>
<keyword evidence="13 15" id="KW-0753">Steroid metabolism</keyword>
<evidence type="ECO:0000313" key="21">
    <source>
        <dbReference type="Proteomes" id="UP001302367"/>
    </source>
</evidence>
<keyword evidence="4 15" id="KW-0444">Lipid biosynthesis</keyword>
<dbReference type="Proteomes" id="UP000230605">
    <property type="component" value="Chromosome 5"/>
</dbReference>
<sequence length="460" mass="49652">MASSSPVAVSAPGKVLLAGGYLVLDRAHTGLVFGLDARIHVLIEDIPTSKGIVLNEIIVKSPQFLDAIWEYGYRLTERDGGVQVVPLRVDADLNLNRNPFIETTIAYALSYITSISHPTISPASITILADNDYYSTPASISSDNNGTRPRFHNFALPISKAPKTGLGSSAALVTSVTAALLTHYLPRSKFDVALDSGKRRLHNLAQAAHCAAQGKVGSGFDVASAVYGTMVYRRFSPAILASHANPGTPKFGAEIKDIVDETFHGLEWDTEILKDQVRVPKGLRLVMCDVSCGSKTPGMVKQVLAWRAEKQQEANAIWKDLDEANLALASELREVATSGTADYSKLREKFTRIRQLIRLMSEKSGVPIEPPAQTELLDACEKVPGVIGGVVPGAGGYDAISLLIEDKAETVQALEKLFDGWDFKGEGEGGGKVSMLGVREEMEGVRLEDPKSYFSALKEL</sequence>
<dbReference type="GO" id="GO:0004631">
    <property type="term" value="F:phosphomevalonate kinase activity"/>
    <property type="evidence" value="ECO:0007669"/>
    <property type="project" value="UniProtKB-UniRule"/>
</dbReference>
<evidence type="ECO:0000256" key="12">
    <source>
        <dbReference type="ARBA" id="ARBA00023166"/>
    </source>
</evidence>
<dbReference type="UniPathway" id="UPA00057">
    <property type="reaction ID" value="UER00099"/>
</dbReference>
<comment type="catalytic activity">
    <reaction evidence="14">
        <text>(R)-5-phosphomevalonate + ATP = (R)-5-diphosphomevalonate + ADP</text>
        <dbReference type="Rhea" id="RHEA:16341"/>
        <dbReference type="ChEBI" id="CHEBI:30616"/>
        <dbReference type="ChEBI" id="CHEBI:57557"/>
        <dbReference type="ChEBI" id="CHEBI:58146"/>
        <dbReference type="ChEBI" id="CHEBI:456216"/>
        <dbReference type="EC" id="2.7.4.2"/>
    </reaction>
    <physiologicalReaction direction="left-to-right" evidence="14">
        <dbReference type="Rhea" id="RHEA:16342"/>
    </physiologicalReaction>
</comment>
<dbReference type="EMBL" id="CP134188">
    <property type="protein sequence ID" value="WPB02977.1"/>
    <property type="molecule type" value="Genomic_DNA"/>
</dbReference>
<keyword evidence="8" id="KW-0067">ATP-binding</keyword>
<evidence type="ECO:0000256" key="10">
    <source>
        <dbReference type="ARBA" id="ARBA00023011"/>
    </source>
</evidence>
<dbReference type="GO" id="GO:0005777">
    <property type="term" value="C:peroxisome"/>
    <property type="evidence" value="ECO:0007669"/>
    <property type="project" value="TreeGrafter"/>
</dbReference>
<evidence type="ECO:0000313" key="19">
    <source>
        <dbReference type="EMBL" id="WPB02977.1"/>
    </source>
</evidence>
<keyword evidence="6" id="KW-0547">Nucleotide-binding</keyword>
<protein>
    <recommendedName>
        <fullName evidence="3 15">Phosphomevalonate kinase</fullName>
        <ecNumber evidence="3 15">2.7.4.2</ecNumber>
    </recommendedName>
</protein>
<dbReference type="SUPFAM" id="SSF54211">
    <property type="entry name" value="Ribosomal protein S5 domain 2-like"/>
    <property type="match status" value="1"/>
</dbReference>
<dbReference type="PIRSF" id="PIRSF017288">
    <property type="entry name" value="PMK_GHMP_euk"/>
    <property type="match status" value="1"/>
</dbReference>
<evidence type="ECO:0000256" key="1">
    <source>
        <dbReference type="ARBA" id="ARBA00005017"/>
    </source>
</evidence>
<evidence type="ECO:0000259" key="17">
    <source>
        <dbReference type="Pfam" id="PF08544"/>
    </source>
</evidence>
<dbReference type="InterPro" id="IPR006204">
    <property type="entry name" value="GHMP_kinase_N_dom"/>
</dbReference>
<dbReference type="FunFam" id="3.30.70.890:FF:000018">
    <property type="entry name" value="Phosphomevalonate kinase"/>
    <property type="match status" value="1"/>
</dbReference>
<feature type="domain" description="GHMP kinase N-terminal" evidence="16">
    <location>
        <begin position="162"/>
        <end position="228"/>
    </location>
</feature>
<evidence type="ECO:0000256" key="13">
    <source>
        <dbReference type="ARBA" id="ARBA00023221"/>
    </source>
</evidence>
<dbReference type="GO" id="GO:0019287">
    <property type="term" value="P:isopentenyl diphosphate biosynthetic process, mevalonate pathway"/>
    <property type="evidence" value="ECO:0007669"/>
    <property type="project" value="UniProtKB-UniRule"/>
</dbReference>
<dbReference type="Proteomes" id="UP001302367">
    <property type="component" value="Chromosome 5"/>
</dbReference>
<dbReference type="Gene3D" id="3.30.230.10">
    <property type="match status" value="1"/>
</dbReference>
<keyword evidence="10" id="KW-0756">Sterol biosynthesis</keyword>
<dbReference type="InterPro" id="IPR035102">
    <property type="entry name" value="Phosphomevalonate_kinase"/>
</dbReference>
<dbReference type="InterPro" id="IPR020568">
    <property type="entry name" value="Ribosomal_Su5_D2-typ_SF"/>
</dbReference>
<dbReference type="OrthoDB" id="10262935at2759"/>
<evidence type="ECO:0000313" key="18">
    <source>
        <dbReference type="EMBL" id="PIA88579.1"/>
    </source>
</evidence>
<proteinExistence type="inferred from homology"/>
<dbReference type="InterPro" id="IPR014721">
    <property type="entry name" value="Ribsml_uS5_D2-typ_fold_subgr"/>
</dbReference>
<keyword evidence="5 15" id="KW-0808">Transferase</keyword>
<evidence type="ECO:0000256" key="15">
    <source>
        <dbReference type="PIRNR" id="PIRNR017288"/>
    </source>
</evidence>
<dbReference type="Gene3D" id="3.30.70.890">
    <property type="entry name" value="GHMP kinase, C-terminal domain"/>
    <property type="match status" value="1"/>
</dbReference>
<organism evidence="18 20">
    <name type="scientific">Cercospora beticola</name>
    <name type="common">Sugarbeet leaf spot fungus</name>
    <dbReference type="NCBI Taxonomy" id="122368"/>
    <lineage>
        <taxon>Eukaryota</taxon>
        <taxon>Fungi</taxon>
        <taxon>Dikarya</taxon>
        <taxon>Ascomycota</taxon>
        <taxon>Pezizomycotina</taxon>
        <taxon>Dothideomycetes</taxon>
        <taxon>Dothideomycetidae</taxon>
        <taxon>Mycosphaerellales</taxon>
        <taxon>Mycosphaerellaceae</taxon>
        <taxon>Cercospora</taxon>
    </lineage>
</organism>
<evidence type="ECO:0000256" key="4">
    <source>
        <dbReference type="ARBA" id="ARBA00022516"/>
    </source>
</evidence>
<evidence type="ECO:0000256" key="7">
    <source>
        <dbReference type="ARBA" id="ARBA00022777"/>
    </source>
</evidence>
<dbReference type="GO" id="GO:0005524">
    <property type="term" value="F:ATP binding"/>
    <property type="evidence" value="ECO:0007669"/>
    <property type="project" value="UniProtKB-UniRule"/>
</dbReference>
<gene>
    <name evidence="18" type="ORF">CB0940_07053</name>
    <name evidence="19" type="ORF">RHO25_007613</name>
</gene>
<dbReference type="InterPro" id="IPR016005">
    <property type="entry name" value="Erg8"/>
</dbReference>
<evidence type="ECO:0000256" key="11">
    <source>
        <dbReference type="ARBA" id="ARBA00023098"/>
    </source>
</evidence>
<dbReference type="Pfam" id="PF08544">
    <property type="entry name" value="GHMP_kinases_C"/>
    <property type="match status" value="1"/>
</dbReference>
<dbReference type="PANTHER" id="PTHR31814">
    <property type="match status" value="1"/>
</dbReference>
<dbReference type="EMBL" id="LKMD01000108">
    <property type="protein sequence ID" value="PIA88579.1"/>
    <property type="molecule type" value="Genomic_DNA"/>
</dbReference>
<reference evidence="19 21" key="2">
    <citation type="submission" date="2023-09" db="EMBL/GenBank/DDBJ databases">
        <title>Complete-Gapless Cercospora beticola genome.</title>
        <authorList>
            <person name="Wyatt N.A."/>
            <person name="Spanner R.E."/>
            <person name="Bolton M.D."/>
        </authorList>
    </citation>
    <scope>NUCLEOTIDE SEQUENCE [LARGE SCALE GENOMIC DNA]</scope>
    <source>
        <strain evidence="19">Cb09-40</strain>
    </source>
</reference>
<keyword evidence="7 15" id="KW-0418">Kinase</keyword>
<evidence type="ECO:0000259" key="16">
    <source>
        <dbReference type="Pfam" id="PF00288"/>
    </source>
</evidence>
<evidence type="ECO:0000256" key="2">
    <source>
        <dbReference type="ARBA" id="ARBA00006495"/>
    </source>
</evidence>
<evidence type="ECO:0000313" key="20">
    <source>
        <dbReference type="Proteomes" id="UP000230605"/>
    </source>
</evidence>
<dbReference type="PANTHER" id="PTHR31814:SF2">
    <property type="entry name" value="PHOSPHOMEVALONATE KINASE"/>
    <property type="match status" value="1"/>
</dbReference>